<reference evidence="2" key="1">
    <citation type="submission" date="2016-06" db="UniProtKB">
        <authorList>
            <consortium name="WormBaseParasite"/>
        </authorList>
    </citation>
    <scope>IDENTIFICATION</scope>
</reference>
<accession>A0A183CXL1</accession>
<feature type="compositionally biased region" description="Polar residues" evidence="1">
    <location>
        <begin position="140"/>
        <end position="157"/>
    </location>
</feature>
<name>A0A183CXL1_9BILA</name>
<proteinExistence type="predicted"/>
<dbReference type="AlphaFoldDB" id="A0A183CXL1"/>
<sequence length="246" mass="25688">LGEAKEKLHHARGSGAEAGSSLKDAAKEALTGVKEGVIETAKEVRNKAADVAGAVKTKYRKLSDSFHSSDASHHGGGTSARSIDGVGCGSSIDYGANGGVQPVDASNKAFEVRPGQSVGAGSNVDYVTVVKTAGGPTGAETHTTTSEQVSHSGTKPGTGQDVEHTLKSAMHKGTKEMDDLRQKGSDKISNLQQRGSEKAEELQEKGAEKMGDLRQKGSEKFDEVKDYVGDKLHELGPGFEPQMNGK</sequence>
<evidence type="ECO:0000313" key="2">
    <source>
        <dbReference type="WBParaSite" id="GPUH_0000120201-mRNA-1"/>
    </source>
</evidence>
<dbReference type="Gene3D" id="1.20.120.20">
    <property type="entry name" value="Apolipoprotein"/>
    <property type="match status" value="1"/>
</dbReference>
<protein>
    <submittedName>
        <fullName evidence="2">Late embryogenesis abundant protein</fullName>
    </submittedName>
</protein>
<dbReference type="SUPFAM" id="SSF47162">
    <property type="entry name" value="Apolipoprotein"/>
    <property type="match status" value="1"/>
</dbReference>
<evidence type="ECO:0000256" key="1">
    <source>
        <dbReference type="SAM" id="MobiDB-lite"/>
    </source>
</evidence>
<feature type="region of interest" description="Disordered" evidence="1">
    <location>
        <begin position="1"/>
        <end position="23"/>
    </location>
</feature>
<feature type="region of interest" description="Disordered" evidence="1">
    <location>
        <begin position="133"/>
        <end position="221"/>
    </location>
</feature>
<feature type="compositionally biased region" description="Basic and acidic residues" evidence="1">
    <location>
        <begin position="173"/>
        <end position="186"/>
    </location>
</feature>
<organism evidence="2">
    <name type="scientific">Gongylonema pulchrum</name>
    <dbReference type="NCBI Taxonomy" id="637853"/>
    <lineage>
        <taxon>Eukaryota</taxon>
        <taxon>Metazoa</taxon>
        <taxon>Ecdysozoa</taxon>
        <taxon>Nematoda</taxon>
        <taxon>Chromadorea</taxon>
        <taxon>Rhabditida</taxon>
        <taxon>Spirurina</taxon>
        <taxon>Spiruromorpha</taxon>
        <taxon>Spiruroidea</taxon>
        <taxon>Gongylonematidae</taxon>
        <taxon>Gongylonema</taxon>
    </lineage>
</organism>
<feature type="compositionally biased region" description="Basic and acidic residues" evidence="1">
    <location>
        <begin position="195"/>
        <end position="221"/>
    </location>
</feature>
<dbReference type="WBParaSite" id="GPUH_0000120201-mRNA-1">
    <property type="protein sequence ID" value="GPUH_0000120201-mRNA-1"/>
    <property type="gene ID" value="GPUH_0000120201"/>
</dbReference>
<feature type="region of interest" description="Disordered" evidence="1">
    <location>
        <begin position="64"/>
        <end position="83"/>
    </location>
</feature>